<dbReference type="InterPro" id="IPR036388">
    <property type="entry name" value="WH-like_DNA-bd_sf"/>
</dbReference>
<protein>
    <recommendedName>
        <fullName evidence="5">HTH dtxR-type domain-containing protein</fullName>
    </recommendedName>
</protein>
<dbReference type="SMART" id="SM00529">
    <property type="entry name" value="HTH_DTXR"/>
    <property type="match status" value="1"/>
</dbReference>
<dbReference type="PANTHER" id="PTHR33238:SF7">
    <property type="entry name" value="IRON-DEPENDENT TRANSCRIPTIONAL REGULATOR"/>
    <property type="match status" value="1"/>
</dbReference>
<dbReference type="GO" id="GO:0046914">
    <property type="term" value="F:transition metal ion binding"/>
    <property type="evidence" value="ECO:0007669"/>
    <property type="project" value="InterPro"/>
</dbReference>
<accession>X0XS69</accession>
<dbReference type="InterPro" id="IPR050536">
    <property type="entry name" value="DtxR_MntR_Metal-Reg"/>
</dbReference>
<dbReference type="PROSITE" id="PS50944">
    <property type="entry name" value="HTH_DTXR"/>
    <property type="match status" value="1"/>
</dbReference>
<dbReference type="PANTHER" id="PTHR33238">
    <property type="entry name" value="IRON (METAL) DEPENDENT REPRESSOR, DTXR FAMILY"/>
    <property type="match status" value="1"/>
</dbReference>
<evidence type="ECO:0000256" key="3">
    <source>
        <dbReference type="ARBA" id="ARBA00023125"/>
    </source>
</evidence>
<gene>
    <name evidence="6" type="ORF">S01H1_72803</name>
</gene>
<dbReference type="GO" id="GO:0003700">
    <property type="term" value="F:DNA-binding transcription factor activity"/>
    <property type="evidence" value="ECO:0007669"/>
    <property type="project" value="InterPro"/>
</dbReference>
<keyword evidence="3" id="KW-0238">DNA-binding</keyword>
<dbReference type="GO" id="GO:0046983">
    <property type="term" value="F:protein dimerization activity"/>
    <property type="evidence" value="ECO:0007669"/>
    <property type="project" value="InterPro"/>
</dbReference>
<dbReference type="Gene3D" id="1.10.10.10">
    <property type="entry name" value="Winged helix-like DNA-binding domain superfamily/Winged helix DNA-binding domain"/>
    <property type="match status" value="1"/>
</dbReference>
<name>X0XS69_9ZZZZ</name>
<comment type="similarity">
    <text evidence="1">Belongs to the DtxR/MntR family.</text>
</comment>
<evidence type="ECO:0000256" key="1">
    <source>
        <dbReference type="ARBA" id="ARBA00007871"/>
    </source>
</evidence>
<evidence type="ECO:0000256" key="4">
    <source>
        <dbReference type="ARBA" id="ARBA00023163"/>
    </source>
</evidence>
<dbReference type="InterPro" id="IPR036390">
    <property type="entry name" value="WH_DNA-bd_sf"/>
</dbReference>
<sequence length="152" mass="18191">MILKKLNKFFFLFLIIFYLHEIEIIIEMFENINESYENYLKAIYLISKQKKGGWVSNSEISGFLNIKPSSVTNMLYKLRVLKLVNWEPRKSLRLTSKGKLIAQQTIENYNCLRKFFVKFLKLKDDPRLKQMCCEIEHHITPEVTEALKYLNF</sequence>
<dbReference type="InterPro" id="IPR022689">
    <property type="entry name" value="Iron_dep_repressor"/>
</dbReference>
<dbReference type="EMBL" id="BARS01048594">
    <property type="protein sequence ID" value="GAG38187.1"/>
    <property type="molecule type" value="Genomic_DNA"/>
</dbReference>
<dbReference type="InterPro" id="IPR001367">
    <property type="entry name" value="Fe_dep_repressor"/>
</dbReference>
<reference evidence="6" key="1">
    <citation type="journal article" date="2014" name="Front. Microbiol.">
        <title>High frequency of phylogenetically diverse reductive dehalogenase-homologous genes in deep subseafloor sedimentary metagenomes.</title>
        <authorList>
            <person name="Kawai M."/>
            <person name="Futagami T."/>
            <person name="Toyoda A."/>
            <person name="Takaki Y."/>
            <person name="Nishi S."/>
            <person name="Hori S."/>
            <person name="Arai W."/>
            <person name="Tsubouchi T."/>
            <person name="Morono Y."/>
            <person name="Uchiyama I."/>
            <person name="Ito T."/>
            <person name="Fujiyama A."/>
            <person name="Inagaki F."/>
            <person name="Takami H."/>
        </authorList>
    </citation>
    <scope>NUCLEOTIDE SEQUENCE</scope>
    <source>
        <strain evidence="6">Expedition CK06-06</strain>
    </source>
</reference>
<keyword evidence="2" id="KW-0805">Transcription regulation</keyword>
<evidence type="ECO:0000259" key="5">
    <source>
        <dbReference type="PROSITE" id="PS50944"/>
    </source>
</evidence>
<dbReference type="GO" id="GO:0003677">
    <property type="term" value="F:DNA binding"/>
    <property type="evidence" value="ECO:0007669"/>
    <property type="project" value="UniProtKB-KW"/>
</dbReference>
<feature type="domain" description="HTH dtxR-type" evidence="5">
    <location>
        <begin position="32"/>
        <end position="95"/>
    </location>
</feature>
<keyword evidence="4" id="KW-0804">Transcription</keyword>
<dbReference type="InterPro" id="IPR022687">
    <property type="entry name" value="HTH_DTXR"/>
</dbReference>
<dbReference type="Pfam" id="PF02742">
    <property type="entry name" value="Fe_dep_repr_C"/>
    <property type="match status" value="1"/>
</dbReference>
<dbReference type="Pfam" id="PF01325">
    <property type="entry name" value="Fe_dep_repress"/>
    <property type="match status" value="1"/>
</dbReference>
<dbReference type="SUPFAM" id="SSF46785">
    <property type="entry name" value="Winged helix' DNA-binding domain"/>
    <property type="match status" value="1"/>
</dbReference>
<dbReference type="AlphaFoldDB" id="X0XS69"/>
<proteinExistence type="inferred from homology"/>
<organism evidence="6">
    <name type="scientific">marine sediment metagenome</name>
    <dbReference type="NCBI Taxonomy" id="412755"/>
    <lineage>
        <taxon>unclassified sequences</taxon>
        <taxon>metagenomes</taxon>
        <taxon>ecological metagenomes</taxon>
    </lineage>
</organism>
<evidence type="ECO:0000256" key="2">
    <source>
        <dbReference type="ARBA" id="ARBA00023015"/>
    </source>
</evidence>
<comment type="caution">
    <text evidence="6">The sequence shown here is derived from an EMBL/GenBank/DDBJ whole genome shotgun (WGS) entry which is preliminary data.</text>
</comment>
<evidence type="ECO:0000313" key="6">
    <source>
        <dbReference type="EMBL" id="GAG38187.1"/>
    </source>
</evidence>